<sequence length="71" mass="7460">MIILLVLALSILGLLVWRAMDKASTTDVTGIVRGGLTAIVTLVLTYAALRVLPPESAADLLHSAFTALRTA</sequence>
<evidence type="ECO:0000313" key="3">
    <source>
        <dbReference type="Proteomes" id="UP001164439"/>
    </source>
</evidence>
<evidence type="ECO:0000256" key="1">
    <source>
        <dbReference type="SAM" id="Phobius"/>
    </source>
</evidence>
<keyword evidence="1" id="KW-0472">Membrane</keyword>
<feature type="transmembrane region" description="Helical" evidence="1">
    <location>
        <begin position="28"/>
        <end position="49"/>
    </location>
</feature>
<dbReference type="EMBL" id="CP114413">
    <property type="protein sequence ID" value="WAZ26577.1"/>
    <property type="molecule type" value="Genomic_DNA"/>
</dbReference>
<proteinExistence type="predicted"/>
<keyword evidence="1" id="KW-1133">Transmembrane helix</keyword>
<gene>
    <name evidence="2" type="ORF">STRCI_008171</name>
</gene>
<evidence type="ECO:0000313" key="2">
    <source>
        <dbReference type="EMBL" id="WAZ26577.1"/>
    </source>
</evidence>
<dbReference type="RefSeq" id="WP_269664062.1">
    <property type="nucleotide sequence ID" value="NZ_CP114413.1"/>
</dbReference>
<keyword evidence="1" id="KW-0812">Transmembrane</keyword>
<accession>A0ABY7KT59</accession>
<organism evidence="2 3">
    <name type="scientific">Streptomyces cinnabarinus</name>
    <dbReference type="NCBI Taxonomy" id="67287"/>
    <lineage>
        <taxon>Bacteria</taxon>
        <taxon>Bacillati</taxon>
        <taxon>Actinomycetota</taxon>
        <taxon>Actinomycetes</taxon>
        <taxon>Kitasatosporales</taxon>
        <taxon>Streptomycetaceae</taxon>
        <taxon>Streptomyces</taxon>
    </lineage>
</organism>
<keyword evidence="3" id="KW-1185">Reference proteome</keyword>
<reference evidence="2" key="1">
    <citation type="submission" date="2022-12" db="EMBL/GenBank/DDBJ databases">
        <authorList>
            <person name="Ruckert C."/>
            <person name="Busche T."/>
            <person name="Kalinowski J."/>
            <person name="Wittmann C."/>
        </authorList>
    </citation>
    <scope>NUCLEOTIDE SEQUENCE</scope>
    <source>
        <strain evidence="2">DSM 40467</strain>
    </source>
</reference>
<name>A0ABY7KT59_9ACTN</name>
<evidence type="ECO:0008006" key="4">
    <source>
        <dbReference type="Google" id="ProtNLM"/>
    </source>
</evidence>
<protein>
    <recommendedName>
        <fullName evidence="4">DUF2304 domain-containing protein</fullName>
    </recommendedName>
</protein>
<dbReference type="Proteomes" id="UP001164439">
    <property type="component" value="Chromosome"/>
</dbReference>